<protein>
    <submittedName>
        <fullName evidence="1">Uncharacterized protein</fullName>
    </submittedName>
</protein>
<dbReference type="AlphaFoldDB" id="A0AAD7TFZ5"/>
<accession>A0AAD7TFZ5</accession>
<evidence type="ECO:0000313" key="1">
    <source>
        <dbReference type="EMBL" id="KAJ8419121.1"/>
    </source>
</evidence>
<dbReference type="Proteomes" id="UP001221898">
    <property type="component" value="Unassembled WGS sequence"/>
</dbReference>
<dbReference type="SUPFAM" id="SSF53098">
    <property type="entry name" value="Ribonuclease H-like"/>
    <property type="match status" value="1"/>
</dbReference>
<evidence type="ECO:0000313" key="2">
    <source>
        <dbReference type="Proteomes" id="UP001221898"/>
    </source>
</evidence>
<dbReference type="PANTHER" id="PTHR46880">
    <property type="entry name" value="RAS-ASSOCIATING DOMAIN-CONTAINING PROTEIN"/>
    <property type="match status" value="1"/>
</dbReference>
<gene>
    <name evidence="1" type="ORF">AAFF_G00006200</name>
</gene>
<comment type="caution">
    <text evidence="1">The sequence shown here is derived from an EMBL/GenBank/DDBJ whole genome shotgun (WGS) entry which is preliminary data.</text>
</comment>
<sequence>MTLRVETVKRWQLELHSAQDWLQYEVGVDGCFVVKIQCALCSKHKAKIKGLRNFSPAFVNGVEGNSLKKDNVKKHFQSEMHQKASALEKLAGSTPDLPSAMTQTIEESHFNRLFDIAYTVAKLEMPLAKFKVLAKLELRHGVDLGQTPITEQKCREYIDYIGRTTKIELVQAIQEAPYFSVVVDSSSDSGMTEKGMIYVLYVDRTGLPCMRFFGFRELDRLHPECLRRTVLDAFLEEGVDLEGKLVGYMADGGTIRADITELLREDMPYLVSLSCVSHHLEMAVKKVFYGTAFDSVNEMFSVLAKLYWTCHSQIEELRALAQIMQEVDSKPQQANGTRWVQHRQRASRALLQAYPAVICSLANMSTQTALPKEKAIFQECLKSLRSLNFVLHLLFFSEILEPIGKLSSSLQNSNVDLVYTASLVEKFYGTLERLSRGVPQGTLGEVFEDAVKDPQMVYFSGTRLHCGAETTQAFRERLPVYVAAVSECFLPRFGALHQMEPLRCLKILETELWPDDPDELENYGNAELQAFSRHFAKLLALNRVDITKLLEEWEQFKQYRAESLASMSSQQIWQNILSRERARFPNLQHVIHILHCFPVSSVVLEWGYTAVSRLKAESRGRISIHTLEYLTRIAVEGPEPDVFDPQAAVSLYCFEHMGFFIESAVKRTSLSTFSGDESSPPRKKTGFNPVECVSD</sequence>
<dbReference type="PANTHER" id="PTHR46880:SF8">
    <property type="entry name" value="E3 SUMO-PROTEIN LIGASE KIAA1586"/>
    <property type="match status" value="1"/>
</dbReference>
<name>A0AAD7TFZ5_9TELE</name>
<proteinExistence type="predicted"/>
<dbReference type="InterPro" id="IPR012337">
    <property type="entry name" value="RNaseH-like_sf"/>
</dbReference>
<dbReference type="EMBL" id="JAINUG010000001">
    <property type="protein sequence ID" value="KAJ8419121.1"/>
    <property type="molecule type" value="Genomic_DNA"/>
</dbReference>
<reference evidence="1" key="1">
    <citation type="journal article" date="2023" name="Science">
        <title>Genome structures resolve the early diversification of teleost fishes.</title>
        <authorList>
            <person name="Parey E."/>
            <person name="Louis A."/>
            <person name="Montfort J."/>
            <person name="Bouchez O."/>
            <person name="Roques C."/>
            <person name="Iampietro C."/>
            <person name="Lluch J."/>
            <person name="Castinel A."/>
            <person name="Donnadieu C."/>
            <person name="Desvignes T."/>
            <person name="Floi Bucao C."/>
            <person name="Jouanno E."/>
            <person name="Wen M."/>
            <person name="Mejri S."/>
            <person name="Dirks R."/>
            <person name="Jansen H."/>
            <person name="Henkel C."/>
            <person name="Chen W.J."/>
            <person name="Zahm M."/>
            <person name="Cabau C."/>
            <person name="Klopp C."/>
            <person name="Thompson A.W."/>
            <person name="Robinson-Rechavi M."/>
            <person name="Braasch I."/>
            <person name="Lecointre G."/>
            <person name="Bobe J."/>
            <person name="Postlethwait J.H."/>
            <person name="Berthelot C."/>
            <person name="Roest Crollius H."/>
            <person name="Guiguen Y."/>
        </authorList>
    </citation>
    <scope>NUCLEOTIDE SEQUENCE</scope>
    <source>
        <strain evidence="1">NC1722</strain>
    </source>
</reference>
<organism evidence="1 2">
    <name type="scientific">Aldrovandia affinis</name>
    <dbReference type="NCBI Taxonomy" id="143900"/>
    <lineage>
        <taxon>Eukaryota</taxon>
        <taxon>Metazoa</taxon>
        <taxon>Chordata</taxon>
        <taxon>Craniata</taxon>
        <taxon>Vertebrata</taxon>
        <taxon>Euteleostomi</taxon>
        <taxon>Actinopterygii</taxon>
        <taxon>Neopterygii</taxon>
        <taxon>Teleostei</taxon>
        <taxon>Notacanthiformes</taxon>
        <taxon>Halosauridae</taxon>
        <taxon>Aldrovandia</taxon>
    </lineage>
</organism>
<keyword evidence="2" id="KW-1185">Reference proteome</keyword>